<dbReference type="Pfam" id="PF20434">
    <property type="entry name" value="BD-FAE"/>
    <property type="match status" value="1"/>
</dbReference>
<evidence type="ECO:0000256" key="1">
    <source>
        <dbReference type="ARBA" id="ARBA00022801"/>
    </source>
</evidence>
<evidence type="ECO:0000313" key="4">
    <source>
        <dbReference type="Proteomes" id="UP001597061"/>
    </source>
</evidence>
<dbReference type="InterPro" id="IPR029058">
    <property type="entry name" value="AB_hydrolase_fold"/>
</dbReference>
<evidence type="ECO:0000259" key="2">
    <source>
        <dbReference type="Pfam" id="PF20434"/>
    </source>
</evidence>
<reference evidence="4" key="1">
    <citation type="journal article" date="2019" name="Int. J. Syst. Evol. Microbiol.">
        <title>The Global Catalogue of Microorganisms (GCM) 10K type strain sequencing project: providing services to taxonomists for standard genome sequencing and annotation.</title>
        <authorList>
            <consortium name="The Broad Institute Genomics Platform"/>
            <consortium name="The Broad Institute Genome Sequencing Center for Infectious Disease"/>
            <person name="Wu L."/>
            <person name="Ma J."/>
        </authorList>
    </citation>
    <scope>NUCLEOTIDE SEQUENCE [LARGE SCALE GENOMIC DNA]</scope>
    <source>
        <strain evidence="4">CCUG 62414</strain>
    </source>
</reference>
<dbReference type="PANTHER" id="PTHR48081">
    <property type="entry name" value="AB HYDROLASE SUPERFAMILY PROTEIN C4A8.06C"/>
    <property type="match status" value="1"/>
</dbReference>
<dbReference type="Proteomes" id="UP001597061">
    <property type="component" value="Unassembled WGS sequence"/>
</dbReference>
<keyword evidence="4" id="KW-1185">Reference proteome</keyword>
<gene>
    <name evidence="3" type="ORF">ACFQ1R_08365</name>
</gene>
<dbReference type="EMBL" id="JBHTJI010000001">
    <property type="protein sequence ID" value="MFD0990107.1"/>
    <property type="molecule type" value="Genomic_DNA"/>
</dbReference>
<protein>
    <submittedName>
        <fullName evidence="3">Alpha/beta hydrolase</fullName>
    </submittedName>
</protein>
<feature type="domain" description="BD-FAE-like" evidence="2">
    <location>
        <begin position="85"/>
        <end position="281"/>
    </location>
</feature>
<dbReference type="Gene3D" id="3.40.50.1820">
    <property type="entry name" value="alpha/beta hydrolase"/>
    <property type="match status" value="1"/>
</dbReference>
<dbReference type="RefSeq" id="WP_379925700.1">
    <property type="nucleotide sequence ID" value="NZ_JBHTJI010000001.1"/>
</dbReference>
<keyword evidence="1 3" id="KW-0378">Hydrolase</keyword>
<accession>A0ABW3JL32</accession>
<evidence type="ECO:0000313" key="3">
    <source>
        <dbReference type="EMBL" id="MFD0990107.1"/>
    </source>
</evidence>
<dbReference type="InterPro" id="IPR049492">
    <property type="entry name" value="BD-FAE-like_dom"/>
</dbReference>
<dbReference type="InterPro" id="IPR050300">
    <property type="entry name" value="GDXG_lipolytic_enzyme"/>
</dbReference>
<name>A0ABW3JL32_9FLAO</name>
<organism evidence="3 4">
    <name type="scientific">Mariniflexile jejuense</name>
    <dbReference type="NCBI Taxonomy" id="1173582"/>
    <lineage>
        <taxon>Bacteria</taxon>
        <taxon>Pseudomonadati</taxon>
        <taxon>Bacteroidota</taxon>
        <taxon>Flavobacteriia</taxon>
        <taxon>Flavobacteriales</taxon>
        <taxon>Flavobacteriaceae</taxon>
        <taxon>Mariniflexile</taxon>
    </lineage>
</organism>
<dbReference type="GO" id="GO:0016787">
    <property type="term" value="F:hydrolase activity"/>
    <property type="evidence" value="ECO:0007669"/>
    <property type="project" value="UniProtKB-KW"/>
</dbReference>
<comment type="caution">
    <text evidence="3">The sequence shown here is derived from an EMBL/GenBank/DDBJ whole genome shotgun (WGS) entry which is preliminary data.</text>
</comment>
<sequence length="328" mass="36953">MFKILSPNGMISSEQRMGFEKNKFKHMKKKLILIFNILFYSVLSAQDALPLWTEGKMPNSKGLTLEHIEERERITQVSEPKILAYFPPKEEQNGSSIIILPSGGYHHLTYNLGGIQLAKWFNTQGITAFVLIYRLPTSPDLIVSENGPIQDTQRAIKIIRSKADTWHLDINKIGVFGASAGGHLASTIATHDTDLSKIGDAIDKYSFTPNFMVLISPVISFGEFAHKGSFENFLGNHATPENILKYSNEFHVTAKTPPTILFHAQNDTTVNPMNSILFYEQMLKNNITGSLHIFPNGKHNIGIYNESSLTDEWKTICTKWLKEIKITK</sequence>
<dbReference type="PANTHER" id="PTHR48081:SF6">
    <property type="entry name" value="PEPTIDASE S9 PROLYL OLIGOPEPTIDASE CATALYTIC DOMAIN-CONTAINING PROTEIN"/>
    <property type="match status" value="1"/>
</dbReference>
<dbReference type="SUPFAM" id="SSF53474">
    <property type="entry name" value="alpha/beta-Hydrolases"/>
    <property type="match status" value="1"/>
</dbReference>
<proteinExistence type="predicted"/>